<dbReference type="Proteomes" id="UP000199228">
    <property type="component" value="Unassembled WGS sequence"/>
</dbReference>
<gene>
    <name evidence="3" type="ORF">SAMN02910417_02636</name>
</gene>
<dbReference type="EMBL" id="FMXR01000027">
    <property type="protein sequence ID" value="SDB35795.1"/>
    <property type="molecule type" value="Genomic_DNA"/>
</dbReference>
<evidence type="ECO:0000313" key="3">
    <source>
        <dbReference type="EMBL" id="SDB35795.1"/>
    </source>
</evidence>
<evidence type="ECO:0000256" key="1">
    <source>
        <dbReference type="SAM" id="Coils"/>
    </source>
</evidence>
<feature type="region of interest" description="Disordered" evidence="2">
    <location>
        <begin position="1"/>
        <end position="47"/>
    </location>
</feature>
<organism evidence="3 4">
    <name type="scientific">Eubacterium oxidoreducens</name>
    <dbReference type="NCBI Taxonomy" id="1732"/>
    <lineage>
        <taxon>Bacteria</taxon>
        <taxon>Bacillati</taxon>
        <taxon>Bacillota</taxon>
        <taxon>Clostridia</taxon>
        <taxon>Eubacteriales</taxon>
        <taxon>Eubacteriaceae</taxon>
        <taxon>Eubacterium</taxon>
    </lineage>
</organism>
<protein>
    <submittedName>
        <fullName evidence="3">Uncharacterized protein</fullName>
    </submittedName>
</protein>
<evidence type="ECO:0000256" key="2">
    <source>
        <dbReference type="SAM" id="MobiDB-lite"/>
    </source>
</evidence>
<reference evidence="3 4" key="1">
    <citation type="submission" date="2016-10" db="EMBL/GenBank/DDBJ databases">
        <authorList>
            <person name="de Groot N.N."/>
        </authorList>
    </citation>
    <scope>NUCLEOTIDE SEQUENCE [LARGE SCALE GENOMIC DNA]</scope>
    <source>
        <strain evidence="3 4">DSM 3217</strain>
    </source>
</reference>
<name>A0A1G6CSR2_EUBOX</name>
<accession>A0A1G6CSR2</accession>
<feature type="coiled-coil region" evidence="1">
    <location>
        <begin position="122"/>
        <end position="149"/>
    </location>
</feature>
<keyword evidence="1" id="KW-0175">Coiled coil</keyword>
<evidence type="ECO:0000313" key="4">
    <source>
        <dbReference type="Proteomes" id="UP000199228"/>
    </source>
</evidence>
<proteinExistence type="predicted"/>
<dbReference type="AlphaFoldDB" id="A0A1G6CSR2"/>
<feature type="compositionally biased region" description="Low complexity" evidence="2">
    <location>
        <begin position="10"/>
        <end position="29"/>
    </location>
</feature>
<feature type="compositionally biased region" description="Basic and acidic residues" evidence="2">
    <location>
        <begin position="30"/>
        <end position="47"/>
    </location>
</feature>
<sequence length="194" mass="21399">MSDSLNAAITNTSLNPSTNTTTPTSAPKTSEGHEQVSAPEEIKEKEVELENVVSVSEDGDTVQVSPEGNEKLDVKVIHSETEIEDEPVQKTDTSVEDFQVTSYAGMSNQQLEQLYLQGKISRADYESEIEAREERIESLQNTNSQAIEKMTGYQAVSEEATRVGDAIKEAYEDTASDTIDAQIRMQAVQNYNTQ</sequence>
<keyword evidence="4" id="KW-1185">Reference proteome</keyword>